<evidence type="ECO:0000313" key="5">
    <source>
        <dbReference type="Proteomes" id="UP001596977"/>
    </source>
</evidence>
<gene>
    <name evidence="4" type="ORF">ACFQ1E_07535</name>
</gene>
<dbReference type="Proteomes" id="UP001596977">
    <property type="component" value="Unassembled WGS sequence"/>
</dbReference>
<sequence length="174" mass="18854">MNRGIFRIAFALAAVTLLPGASASAPPVPLPLGKPVVGKPAPDFRIKMFDGTSVSLSDLRGQVVVLNLWASWCGPCKTEMPALDLMQVNGGRHGLRIFGVKVMDATPRQKLRKLESLLHYPLATDISGGYVPIGRAVPTNYIIDRKGVVRYARPAVLTKEDFADLLVPLLNEKP</sequence>
<accession>A0ABW3H4V5</accession>
<dbReference type="PANTHER" id="PTHR42852:SF17">
    <property type="entry name" value="THIOREDOXIN-LIKE PROTEIN HI_1115"/>
    <property type="match status" value="1"/>
</dbReference>
<dbReference type="Gene3D" id="3.40.30.10">
    <property type="entry name" value="Glutaredoxin"/>
    <property type="match status" value="1"/>
</dbReference>
<dbReference type="InterPro" id="IPR017937">
    <property type="entry name" value="Thioredoxin_CS"/>
</dbReference>
<reference evidence="5" key="1">
    <citation type="journal article" date="2019" name="Int. J. Syst. Evol. Microbiol.">
        <title>The Global Catalogue of Microorganisms (GCM) 10K type strain sequencing project: providing services to taxonomists for standard genome sequencing and annotation.</title>
        <authorList>
            <consortium name="The Broad Institute Genomics Platform"/>
            <consortium name="The Broad Institute Genome Sequencing Center for Infectious Disease"/>
            <person name="Wu L."/>
            <person name="Ma J."/>
        </authorList>
    </citation>
    <scope>NUCLEOTIDE SEQUENCE [LARGE SCALE GENOMIC DNA]</scope>
    <source>
        <strain evidence="5">CCUG 62982</strain>
    </source>
</reference>
<evidence type="ECO:0000313" key="4">
    <source>
        <dbReference type="EMBL" id="MFD0946182.1"/>
    </source>
</evidence>
<dbReference type="PANTHER" id="PTHR42852">
    <property type="entry name" value="THIOL:DISULFIDE INTERCHANGE PROTEIN DSBE"/>
    <property type="match status" value="1"/>
</dbReference>
<dbReference type="InterPro" id="IPR050553">
    <property type="entry name" value="Thioredoxin_ResA/DsbE_sf"/>
</dbReference>
<evidence type="ECO:0000259" key="3">
    <source>
        <dbReference type="PROSITE" id="PS51352"/>
    </source>
</evidence>
<protein>
    <submittedName>
        <fullName evidence="4">TlpA family protein disulfide reductase</fullName>
    </submittedName>
</protein>
<name>A0ABW3H4V5_9SPHN</name>
<dbReference type="SUPFAM" id="SSF52833">
    <property type="entry name" value="Thioredoxin-like"/>
    <property type="match status" value="1"/>
</dbReference>
<dbReference type="EMBL" id="JBHTJG010000003">
    <property type="protein sequence ID" value="MFD0946182.1"/>
    <property type="molecule type" value="Genomic_DNA"/>
</dbReference>
<dbReference type="PROSITE" id="PS51352">
    <property type="entry name" value="THIOREDOXIN_2"/>
    <property type="match status" value="1"/>
</dbReference>
<organism evidence="4 5">
    <name type="scientific">Sphingomonas canadensis</name>
    <dbReference type="NCBI Taxonomy" id="1219257"/>
    <lineage>
        <taxon>Bacteria</taxon>
        <taxon>Pseudomonadati</taxon>
        <taxon>Pseudomonadota</taxon>
        <taxon>Alphaproteobacteria</taxon>
        <taxon>Sphingomonadales</taxon>
        <taxon>Sphingomonadaceae</taxon>
        <taxon>Sphingomonas</taxon>
    </lineage>
</organism>
<keyword evidence="2" id="KW-0732">Signal</keyword>
<feature type="chain" id="PRO_5046793444" evidence="2">
    <location>
        <begin position="24"/>
        <end position="174"/>
    </location>
</feature>
<comment type="caution">
    <text evidence="4">The sequence shown here is derived from an EMBL/GenBank/DDBJ whole genome shotgun (WGS) entry which is preliminary data.</text>
</comment>
<dbReference type="RefSeq" id="WP_264943556.1">
    <property type="nucleotide sequence ID" value="NZ_JAPDRA010000003.1"/>
</dbReference>
<proteinExistence type="predicted"/>
<dbReference type="InterPro" id="IPR036249">
    <property type="entry name" value="Thioredoxin-like_sf"/>
</dbReference>
<dbReference type="InterPro" id="IPR000866">
    <property type="entry name" value="AhpC/TSA"/>
</dbReference>
<feature type="signal peptide" evidence="2">
    <location>
        <begin position="1"/>
        <end position="23"/>
    </location>
</feature>
<keyword evidence="5" id="KW-1185">Reference proteome</keyword>
<evidence type="ECO:0000256" key="2">
    <source>
        <dbReference type="SAM" id="SignalP"/>
    </source>
</evidence>
<dbReference type="PROSITE" id="PS00194">
    <property type="entry name" value="THIOREDOXIN_1"/>
    <property type="match status" value="1"/>
</dbReference>
<keyword evidence="1" id="KW-0676">Redox-active center</keyword>
<evidence type="ECO:0000256" key="1">
    <source>
        <dbReference type="ARBA" id="ARBA00023284"/>
    </source>
</evidence>
<feature type="domain" description="Thioredoxin" evidence="3">
    <location>
        <begin position="35"/>
        <end position="171"/>
    </location>
</feature>
<dbReference type="Pfam" id="PF00578">
    <property type="entry name" value="AhpC-TSA"/>
    <property type="match status" value="1"/>
</dbReference>
<dbReference type="InterPro" id="IPR013766">
    <property type="entry name" value="Thioredoxin_domain"/>
</dbReference>
<dbReference type="CDD" id="cd02966">
    <property type="entry name" value="TlpA_like_family"/>
    <property type="match status" value="1"/>
</dbReference>